<dbReference type="AlphaFoldDB" id="A0A314XQK1"/>
<dbReference type="EMBL" id="PJQY01002334">
    <property type="protein sequence ID" value="PQP94628.1"/>
    <property type="molecule type" value="Genomic_DNA"/>
</dbReference>
<reference evidence="2 3" key="1">
    <citation type="submission" date="2018-02" db="EMBL/GenBank/DDBJ databases">
        <title>Draft genome of wild Prunus yedoensis var. nudiflora.</title>
        <authorList>
            <person name="Baek S."/>
            <person name="Kim J.-H."/>
            <person name="Choi K."/>
            <person name="Kim G.-B."/>
            <person name="Cho A."/>
            <person name="Jang H."/>
            <person name="Shin C.-H."/>
            <person name="Yu H.-J."/>
            <person name="Mun J.-H."/>
        </authorList>
    </citation>
    <scope>NUCLEOTIDE SEQUENCE [LARGE SCALE GENOMIC DNA]</scope>
    <source>
        <strain evidence="3">cv. Jeju island</strain>
        <tissue evidence="2">Leaf</tissue>
    </source>
</reference>
<feature type="compositionally biased region" description="Polar residues" evidence="1">
    <location>
        <begin position="224"/>
        <end position="236"/>
    </location>
</feature>
<keyword evidence="3" id="KW-1185">Reference proteome</keyword>
<name>A0A314XQK1_PRUYE</name>
<dbReference type="OrthoDB" id="10249888at2759"/>
<evidence type="ECO:0000313" key="3">
    <source>
        <dbReference type="Proteomes" id="UP000250321"/>
    </source>
</evidence>
<dbReference type="STRING" id="2094558.A0A314XQK1"/>
<evidence type="ECO:0000313" key="2">
    <source>
        <dbReference type="EMBL" id="PQP94628.1"/>
    </source>
</evidence>
<gene>
    <name evidence="2" type="ORF">Pyn_34338</name>
</gene>
<comment type="caution">
    <text evidence="2">The sequence shown here is derived from an EMBL/GenBank/DDBJ whole genome shotgun (WGS) entry which is preliminary data.</text>
</comment>
<evidence type="ECO:0000256" key="1">
    <source>
        <dbReference type="SAM" id="MobiDB-lite"/>
    </source>
</evidence>
<proteinExistence type="predicted"/>
<dbReference type="Proteomes" id="UP000250321">
    <property type="component" value="Unassembled WGS sequence"/>
</dbReference>
<organism evidence="2 3">
    <name type="scientific">Prunus yedoensis var. nudiflora</name>
    <dbReference type="NCBI Taxonomy" id="2094558"/>
    <lineage>
        <taxon>Eukaryota</taxon>
        <taxon>Viridiplantae</taxon>
        <taxon>Streptophyta</taxon>
        <taxon>Embryophyta</taxon>
        <taxon>Tracheophyta</taxon>
        <taxon>Spermatophyta</taxon>
        <taxon>Magnoliopsida</taxon>
        <taxon>eudicotyledons</taxon>
        <taxon>Gunneridae</taxon>
        <taxon>Pentapetalae</taxon>
        <taxon>rosids</taxon>
        <taxon>fabids</taxon>
        <taxon>Rosales</taxon>
        <taxon>Rosaceae</taxon>
        <taxon>Amygdaloideae</taxon>
        <taxon>Amygdaleae</taxon>
        <taxon>Prunus</taxon>
    </lineage>
</organism>
<protein>
    <submittedName>
        <fullName evidence="2">RNA polymerase II C-terminal domain phosphatase-like 3</fullName>
    </submittedName>
</protein>
<sequence>MNIDSSVTDLKTDPPLFAPEQMKEIGVMISSVDFPDVLVRTKAGIKENEMQIIDEVNNKDSDASAVNASHALTSSANFASDSAVVHNNPIMLSEVPDQECLDHDADSLPSPTREAPSRFPVQNTLVVADGKVKSVSDTATARVALNAEDSRLHSYETEALKAVSSYQQKFNRSSFLMSERLPSPTPSEDGGNGDDDTGGEVSSSSASNLRTSCPPISGRKIVSPSPTAVGSSSMQGRATAKGAAPPNSEPV</sequence>
<accession>A0A314XQK1</accession>
<feature type="compositionally biased region" description="Polar residues" evidence="1">
    <location>
        <begin position="200"/>
        <end position="211"/>
    </location>
</feature>
<feature type="region of interest" description="Disordered" evidence="1">
    <location>
        <begin position="174"/>
        <end position="251"/>
    </location>
</feature>